<dbReference type="InterPro" id="IPR001876">
    <property type="entry name" value="Znf_RanBP2"/>
</dbReference>
<organism evidence="7 8">
    <name type="scientific">Lactuca sativa</name>
    <name type="common">Garden lettuce</name>
    <dbReference type="NCBI Taxonomy" id="4236"/>
    <lineage>
        <taxon>Eukaryota</taxon>
        <taxon>Viridiplantae</taxon>
        <taxon>Streptophyta</taxon>
        <taxon>Embryophyta</taxon>
        <taxon>Tracheophyta</taxon>
        <taxon>Spermatophyta</taxon>
        <taxon>Magnoliopsida</taxon>
        <taxon>eudicotyledons</taxon>
        <taxon>Gunneridae</taxon>
        <taxon>Pentapetalae</taxon>
        <taxon>asterids</taxon>
        <taxon>campanulids</taxon>
        <taxon>Asterales</taxon>
        <taxon>Asteraceae</taxon>
        <taxon>Cichorioideae</taxon>
        <taxon>Cichorieae</taxon>
        <taxon>Lactucinae</taxon>
        <taxon>Lactuca</taxon>
    </lineage>
</organism>
<evidence type="ECO:0000313" key="8">
    <source>
        <dbReference type="Proteomes" id="UP000235145"/>
    </source>
</evidence>
<dbReference type="PANTHER" id="PTHR23111">
    <property type="entry name" value="ZINC FINGER PROTEIN"/>
    <property type="match status" value="1"/>
</dbReference>
<feature type="compositionally biased region" description="Polar residues" evidence="5">
    <location>
        <begin position="322"/>
        <end position="336"/>
    </location>
</feature>
<keyword evidence="8" id="KW-1185">Reference proteome</keyword>
<evidence type="ECO:0000313" key="7">
    <source>
        <dbReference type="EMBL" id="KAJ0186185.1"/>
    </source>
</evidence>
<keyword evidence="1" id="KW-0479">Metal-binding</keyword>
<keyword evidence="3" id="KW-0862">Zinc</keyword>
<dbReference type="EMBL" id="NBSK02000009">
    <property type="protein sequence ID" value="KAJ0186185.1"/>
    <property type="molecule type" value="Genomic_DNA"/>
</dbReference>
<feature type="compositionally biased region" description="Basic and acidic residues" evidence="5">
    <location>
        <begin position="365"/>
        <end position="374"/>
    </location>
</feature>
<dbReference type="AlphaFoldDB" id="A0A9R1UF47"/>
<dbReference type="SUPFAM" id="SSF90209">
    <property type="entry name" value="Ran binding protein zinc finger-like"/>
    <property type="match status" value="1"/>
</dbReference>
<name>A0A9R1UF47_LACSA</name>
<evidence type="ECO:0000256" key="2">
    <source>
        <dbReference type="ARBA" id="ARBA00022771"/>
    </source>
</evidence>
<sequence length="543" mass="62088">MVVAGCSQSAEKMVRASSRLLYHLTNPKSLLHHCPFAIFGLARRHSPAFPVATLYAAPNHLLHFSRTNSLIPINFAHSFYSRATDNTWQDYNHIPANDYQVSLSHPWPEWHRLLESLSILGYFNWSSNIEDEIVANEKLSMEFVAAANSCLAFARDRPLILGWLRREDIEVLITDCYPFLFKDAHETERRIRSFLQAGGSFQARPVDLMKCIVSYASNPIIYPERNIKEATVSFVRNLLQEMANISCKVGSPEQYQEQIPRNLGPNITMKKGDWICPKCNFMNFARNTKCLECEELRPVDNSRYTKTIERGQNDRNAPSPVTIDSNNSNYLQSKQTQDPDKEEKVETWFKKMKILHNVTDPKTSVSHEENKKTEIPFSPKRHQPSSSTYVPFVPFPPNYFAKKDDNSNTCVKETGTDDVDSRSSIGNKTLVSEDTITNNTGSSGNKLRSLEGSAVIESDPLDMSEEAKAERWFRRVAQIKDISELSQIPDEDFPSIMPMRKGVNRFVVSKRKTPLERRLTSPQYRKSLRSVSFERKSEGDDDN</sequence>
<comment type="caution">
    <text evidence="7">The sequence shown here is derived from an EMBL/GenBank/DDBJ whole genome shotgun (WGS) entry which is preliminary data.</text>
</comment>
<feature type="region of interest" description="Disordered" evidence="5">
    <location>
        <begin position="514"/>
        <end position="543"/>
    </location>
</feature>
<accession>A0A9R1UF47</accession>
<dbReference type="Gene3D" id="4.10.1060.10">
    <property type="entry name" value="Zinc finger, RanBP2-type"/>
    <property type="match status" value="1"/>
</dbReference>
<dbReference type="SMART" id="SM00547">
    <property type="entry name" value="ZnF_RBZ"/>
    <property type="match status" value="1"/>
</dbReference>
<dbReference type="GO" id="GO:0003729">
    <property type="term" value="F:mRNA binding"/>
    <property type="evidence" value="ECO:0000318"/>
    <property type="project" value="GO_Central"/>
</dbReference>
<evidence type="ECO:0000256" key="1">
    <source>
        <dbReference type="ARBA" id="ARBA00022723"/>
    </source>
</evidence>
<dbReference type="OrthoDB" id="448399at2759"/>
<dbReference type="PROSITE" id="PS50199">
    <property type="entry name" value="ZF_RANBP2_2"/>
    <property type="match status" value="1"/>
</dbReference>
<feature type="region of interest" description="Disordered" evidence="5">
    <location>
        <begin position="361"/>
        <end position="386"/>
    </location>
</feature>
<keyword evidence="2 4" id="KW-0863">Zinc-finger</keyword>
<protein>
    <recommendedName>
        <fullName evidence="6">RanBP2-type domain-containing protein</fullName>
    </recommendedName>
</protein>
<feature type="region of interest" description="Disordered" evidence="5">
    <location>
        <begin position="307"/>
        <end position="342"/>
    </location>
</feature>
<dbReference type="InterPro" id="IPR036443">
    <property type="entry name" value="Znf_RanBP2_sf"/>
</dbReference>
<evidence type="ECO:0000256" key="4">
    <source>
        <dbReference type="PROSITE-ProRule" id="PRU00322"/>
    </source>
</evidence>
<evidence type="ECO:0000256" key="5">
    <source>
        <dbReference type="SAM" id="MobiDB-lite"/>
    </source>
</evidence>
<dbReference type="Proteomes" id="UP000235145">
    <property type="component" value="Unassembled WGS sequence"/>
</dbReference>
<dbReference type="PROSITE" id="PS01358">
    <property type="entry name" value="ZF_RANBP2_1"/>
    <property type="match status" value="1"/>
</dbReference>
<dbReference type="GO" id="GO:0008270">
    <property type="term" value="F:zinc ion binding"/>
    <property type="evidence" value="ECO:0007669"/>
    <property type="project" value="UniProtKB-KW"/>
</dbReference>
<feature type="compositionally biased region" description="Basic and acidic residues" evidence="5">
    <location>
        <begin position="532"/>
        <end position="543"/>
    </location>
</feature>
<gene>
    <name evidence="7" type="ORF">LSAT_V11C900492970</name>
</gene>
<dbReference type="Pfam" id="PF00641">
    <property type="entry name" value="Zn_ribbon_RanBP"/>
    <property type="match status" value="1"/>
</dbReference>
<reference evidence="7 8" key="1">
    <citation type="journal article" date="2017" name="Nat. Commun.">
        <title>Genome assembly with in vitro proximity ligation data and whole-genome triplication in lettuce.</title>
        <authorList>
            <person name="Reyes-Chin-Wo S."/>
            <person name="Wang Z."/>
            <person name="Yang X."/>
            <person name="Kozik A."/>
            <person name="Arikit S."/>
            <person name="Song C."/>
            <person name="Xia L."/>
            <person name="Froenicke L."/>
            <person name="Lavelle D.O."/>
            <person name="Truco M.J."/>
            <person name="Xia R."/>
            <person name="Zhu S."/>
            <person name="Xu C."/>
            <person name="Xu H."/>
            <person name="Xu X."/>
            <person name="Cox K."/>
            <person name="Korf I."/>
            <person name="Meyers B.C."/>
            <person name="Michelmore R.W."/>
        </authorList>
    </citation>
    <scope>NUCLEOTIDE SEQUENCE [LARGE SCALE GENOMIC DNA]</scope>
    <source>
        <strain evidence="8">cv. Salinas</strain>
        <tissue evidence="7">Seedlings</tissue>
    </source>
</reference>
<evidence type="ECO:0000259" key="6">
    <source>
        <dbReference type="PROSITE" id="PS50199"/>
    </source>
</evidence>
<proteinExistence type="predicted"/>
<feature type="domain" description="RanBP2-type" evidence="6">
    <location>
        <begin position="270"/>
        <end position="299"/>
    </location>
</feature>
<dbReference type="PANTHER" id="PTHR23111:SF30">
    <property type="entry name" value="ZINC FINGER PROTEIN VAR3, CHLOROPLASTIC"/>
    <property type="match status" value="1"/>
</dbReference>
<evidence type="ECO:0000256" key="3">
    <source>
        <dbReference type="ARBA" id="ARBA00022833"/>
    </source>
</evidence>
<dbReference type="GO" id="GO:0005737">
    <property type="term" value="C:cytoplasm"/>
    <property type="evidence" value="ECO:0000318"/>
    <property type="project" value="GO_Central"/>
</dbReference>